<keyword evidence="1" id="KW-0812">Transmembrane</keyword>
<dbReference type="EMBL" id="WJKJ01000344">
    <property type="protein sequence ID" value="MBD3365611.1"/>
    <property type="molecule type" value="Genomic_DNA"/>
</dbReference>
<evidence type="ECO:0000256" key="1">
    <source>
        <dbReference type="SAM" id="Phobius"/>
    </source>
</evidence>
<reference evidence="2" key="1">
    <citation type="submission" date="2019-11" db="EMBL/GenBank/DDBJ databases">
        <title>Microbial mats filling the niche in hypersaline microbial mats.</title>
        <authorList>
            <person name="Wong H.L."/>
            <person name="Macleod F.I."/>
            <person name="White R.A. III"/>
            <person name="Burns B.P."/>
        </authorList>
    </citation>
    <scope>NUCLEOTIDE SEQUENCE</scope>
    <source>
        <strain evidence="2">Bin_327</strain>
    </source>
</reference>
<proteinExistence type="predicted"/>
<keyword evidence="1" id="KW-0472">Membrane</keyword>
<evidence type="ECO:0000313" key="2">
    <source>
        <dbReference type="EMBL" id="MBD3365611.1"/>
    </source>
</evidence>
<comment type="caution">
    <text evidence="2">The sequence shown here is derived from an EMBL/GenBank/DDBJ whole genome shotgun (WGS) entry which is preliminary data.</text>
</comment>
<dbReference type="AlphaFoldDB" id="A0A9D5KAV9"/>
<keyword evidence="1" id="KW-1133">Transmembrane helix</keyword>
<protein>
    <submittedName>
        <fullName evidence="2">Uncharacterized protein</fullName>
    </submittedName>
</protein>
<evidence type="ECO:0000313" key="3">
    <source>
        <dbReference type="Proteomes" id="UP000630660"/>
    </source>
</evidence>
<sequence>MFVKVILPLSIVIVGLGLPIFYFWIWGIRYYFKNEKKGMALFTIVATPLFGFFIGVRAFLHYIHAPQSQPIVMKPPRVFKQSEYLKELESEFKNRGFVLDSRFKIPGFRKKPDLFARGKARTGFIPHHAYYFVYYFSSLASDAAWLRFAHKYAREYVNSLYKIPKVIRFVVPVINTVVITNRGIPRNHVHYIRTKTVPTPKERWTGGEINHIYLVDLRYSEVGSLKQMPSAGFAPILRSYDLLQSVLNRLIQKELARRV</sequence>
<feature type="transmembrane region" description="Helical" evidence="1">
    <location>
        <begin position="6"/>
        <end position="27"/>
    </location>
</feature>
<name>A0A9D5KAV9_UNCW3</name>
<dbReference type="Proteomes" id="UP000630660">
    <property type="component" value="Unassembled WGS sequence"/>
</dbReference>
<organism evidence="2 3">
    <name type="scientific">candidate division WOR-3 bacterium</name>
    <dbReference type="NCBI Taxonomy" id="2052148"/>
    <lineage>
        <taxon>Bacteria</taxon>
        <taxon>Bacteria division WOR-3</taxon>
    </lineage>
</organism>
<feature type="transmembrane region" description="Helical" evidence="1">
    <location>
        <begin position="39"/>
        <end position="60"/>
    </location>
</feature>
<gene>
    <name evidence="2" type="ORF">GF359_10400</name>
</gene>
<accession>A0A9D5KAV9</accession>